<sequence length="187" mass="21450">MGKEGISYYKRREGILLAMYLGTKLLNIVTNKEQQQGQIYPQKSKLVERSPKYIYQGLDSQNLSKSFLKKCGINFLLPSCKIGFSQDLVFAAIPPSTHLNTVNIYQTRVIVPTVKNFFLQYIRQNNLNLQKSLENLELTQLVKFDPPSPILSYLDKYLTESFVNGKDLNKSFDGICKILLMDLKTIE</sequence>
<evidence type="ECO:0000313" key="2">
    <source>
        <dbReference type="WBParaSite" id="scaffold1880_cov145.g3797"/>
    </source>
</evidence>
<dbReference type="AlphaFoldDB" id="A0A915LX65"/>
<proteinExistence type="predicted"/>
<protein>
    <submittedName>
        <fullName evidence="2">Uncharacterized protein</fullName>
    </submittedName>
</protein>
<evidence type="ECO:0000313" key="1">
    <source>
        <dbReference type="Proteomes" id="UP000887561"/>
    </source>
</evidence>
<dbReference type="Proteomes" id="UP000887561">
    <property type="component" value="Unplaced"/>
</dbReference>
<accession>A0A915LX65</accession>
<name>A0A915LX65_MELJA</name>
<organism evidence="1 2">
    <name type="scientific">Meloidogyne javanica</name>
    <name type="common">Root-knot nematode worm</name>
    <dbReference type="NCBI Taxonomy" id="6303"/>
    <lineage>
        <taxon>Eukaryota</taxon>
        <taxon>Metazoa</taxon>
        <taxon>Ecdysozoa</taxon>
        <taxon>Nematoda</taxon>
        <taxon>Chromadorea</taxon>
        <taxon>Rhabditida</taxon>
        <taxon>Tylenchina</taxon>
        <taxon>Tylenchomorpha</taxon>
        <taxon>Tylenchoidea</taxon>
        <taxon>Meloidogynidae</taxon>
        <taxon>Meloidogyninae</taxon>
        <taxon>Meloidogyne</taxon>
        <taxon>Meloidogyne incognita group</taxon>
    </lineage>
</organism>
<reference evidence="2" key="1">
    <citation type="submission" date="2022-11" db="UniProtKB">
        <authorList>
            <consortium name="WormBaseParasite"/>
        </authorList>
    </citation>
    <scope>IDENTIFICATION</scope>
</reference>
<dbReference type="WBParaSite" id="scaffold1880_cov145.g3797">
    <property type="protein sequence ID" value="scaffold1880_cov145.g3797"/>
    <property type="gene ID" value="scaffold1880_cov145.g3797"/>
</dbReference>
<keyword evidence="1" id="KW-1185">Reference proteome</keyword>